<proteinExistence type="inferred from homology"/>
<dbReference type="GO" id="GO:0006633">
    <property type="term" value="P:fatty acid biosynthetic process"/>
    <property type="evidence" value="ECO:0007669"/>
    <property type="project" value="TreeGrafter"/>
</dbReference>
<evidence type="ECO:0000313" key="4">
    <source>
        <dbReference type="Proteomes" id="UP000617628"/>
    </source>
</evidence>
<dbReference type="SUPFAM" id="SSF51735">
    <property type="entry name" value="NAD(P)-binding Rossmann-fold domains"/>
    <property type="match status" value="1"/>
</dbReference>
<comment type="similarity">
    <text evidence="1">Belongs to the short-chain dehydrogenases/reductases (SDR) family.</text>
</comment>
<gene>
    <name evidence="3" type="ORF">JIN87_19590</name>
</gene>
<organism evidence="3 4">
    <name type="scientific">Pelagicoccus mobilis</name>
    <dbReference type="NCBI Taxonomy" id="415221"/>
    <lineage>
        <taxon>Bacteria</taxon>
        <taxon>Pseudomonadati</taxon>
        <taxon>Verrucomicrobiota</taxon>
        <taxon>Opitutia</taxon>
        <taxon>Puniceicoccales</taxon>
        <taxon>Pelagicoccaceae</taxon>
        <taxon>Pelagicoccus</taxon>
    </lineage>
</organism>
<dbReference type="GO" id="GO:0016616">
    <property type="term" value="F:oxidoreductase activity, acting on the CH-OH group of donors, NAD or NADP as acceptor"/>
    <property type="evidence" value="ECO:0007669"/>
    <property type="project" value="TreeGrafter"/>
</dbReference>
<dbReference type="GO" id="GO:0048038">
    <property type="term" value="F:quinone binding"/>
    <property type="evidence" value="ECO:0007669"/>
    <property type="project" value="TreeGrafter"/>
</dbReference>
<dbReference type="Proteomes" id="UP000617628">
    <property type="component" value="Unassembled WGS sequence"/>
</dbReference>
<dbReference type="FunFam" id="3.40.50.720:FF:000084">
    <property type="entry name" value="Short-chain dehydrogenase reductase"/>
    <property type="match status" value="1"/>
</dbReference>
<dbReference type="EMBL" id="JAENIL010000041">
    <property type="protein sequence ID" value="MBK1879097.1"/>
    <property type="molecule type" value="Genomic_DNA"/>
</dbReference>
<dbReference type="PRINTS" id="PR00080">
    <property type="entry name" value="SDRFAMILY"/>
</dbReference>
<dbReference type="Gene3D" id="3.40.50.720">
    <property type="entry name" value="NAD(P)-binding Rossmann-like Domain"/>
    <property type="match status" value="1"/>
</dbReference>
<keyword evidence="2" id="KW-0560">Oxidoreductase</keyword>
<dbReference type="PANTHER" id="PTHR42760:SF133">
    <property type="entry name" value="3-OXOACYL-[ACYL-CARRIER-PROTEIN] REDUCTASE"/>
    <property type="match status" value="1"/>
</dbReference>
<dbReference type="AlphaFoldDB" id="A0A934VR72"/>
<dbReference type="InterPro" id="IPR036291">
    <property type="entry name" value="NAD(P)-bd_dom_sf"/>
</dbReference>
<dbReference type="CDD" id="cd05233">
    <property type="entry name" value="SDR_c"/>
    <property type="match status" value="1"/>
</dbReference>
<reference evidence="3" key="1">
    <citation type="submission" date="2021-01" db="EMBL/GenBank/DDBJ databases">
        <title>Modified the classification status of verrucomicrobia.</title>
        <authorList>
            <person name="Feng X."/>
        </authorList>
    </citation>
    <scope>NUCLEOTIDE SEQUENCE</scope>
    <source>
        <strain evidence="3">KCTC 13126</strain>
    </source>
</reference>
<dbReference type="PANTHER" id="PTHR42760">
    <property type="entry name" value="SHORT-CHAIN DEHYDROGENASES/REDUCTASES FAMILY MEMBER"/>
    <property type="match status" value="1"/>
</dbReference>
<dbReference type="InterPro" id="IPR020904">
    <property type="entry name" value="Sc_DH/Rdtase_CS"/>
</dbReference>
<dbReference type="Pfam" id="PF13561">
    <property type="entry name" value="adh_short_C2"/>
    <property type="match status" value="1"/>
</dbReference>
<evidence type="ECO:0000256" key="1">
    <source>
        <dbReference type="ARBA" id="ARBA00006484"/>
    </source>
</evidence>
<name>A0A934VR72_9BACT</name>
<protein>
    <submittedName>
        <fullName evidence="3">SDR family oxidoreductase</fullName>
    </submittedName>
</protein>
<comment type="caution">
    <text evidence="3">The sequence shown here is derived from an EMBL/GenBank/DDBJ whole genome shotgun (WGS) entry which is preliminary data.</text>
</comment>
<dbReference type="PROSITE" id="PS00061">
    <property type="entry name" value="ADH_SHORT"/>
    <property type="match status" value="1"/>
</dbReference>
<dbReference type="InterPro" id="IPR002347">
    <property type="entry name" value="SDR_fam"/>
</dbReference>
<evidence type="ECO:0000313" key="3">
    <source>
        <dbReference type="EMBL" id="MBK1879097.1"/>
    </source>
</evidence>
<evidence type="ECO:0000256" key="2">
    <source>
        <dbReference type="ARBA" id="ARBA00023002"/>
    </source>
</evidence>
<keyword evidence="4" id="KW-1185">Reference proteome</keyword>
<accession>A0A934VR72</accession>
<dbReference type="PRINTS" id="PR00081">
    <property type="entry name" value="GDHRDH"/>
</dbReference>
<sequence>MSEPVMSRFTGQSALITGGAGDIGKAIGKRLSQEGAHVTLLDLSQEALDRARLEFIDQALSCDTLTCDLSEQSQVNEKLSSAIEHLGKIDIAVHAAGIAGPTGKRIEEISVEDYDRVYAVNQRSSFLIAKALLPHMEKNGYGRLVMLASMAGKDGNPGMAPYTSTKAAVIGLVKGLGKEYAQSGVTVNGIAPAVIRTSMNADTSEEQLAYMTAKIPMGRLGEVEEVANLAAWICSKEASFTTGFIYDLSGGRATY</sequence>
<dbReference type="RefSeq" id="WP_200357311.1">
    <property type="nucleotide sequence ID" value="NZ_JAENIL010000041.1"/>
</dbReference>